<name>A0A2T2X679_SULTH</name>
<evidence type="ECO:0000259" key="12">
    <source>
        <dbReference type="Pfam" id="PF04101"/>
    </source>
</evidence>
<feature type="binding site" evidence="10">
    <location>
        <position position="195"/>
    </location>
    <ligand>
        <name>UDP-N-acetyl-alpha-D-glucosamine</name>
        <dbReference type="ChEBI" id="CHEBI:57705"/>
    </ligand>
</feature>
<dbReference type="InterPro" id="IPR007235">
    <property type="entry name" value="Glyco_trans_28_C"/>
</dbReference>
<dbReference type="PANTHER" id="PTHR21015:SF22">
    <property type="entry name" value="GLYCOSYLTRANSFERASE"/>
    <property type="match status" value="1"/>
</dbReference>
<dbReference type="GO" id="GO:0050511">
    <property type="term" value="F:undecaprenyldiphospho-muramoylpentapeptide beta-N-acetylglucosaminyltransferase activity"/>
    <property type="evidence" value="ECO:0007669"/>
    <property type="project" value="UniProtKB-UniRule"/>
</dbReference>
<organism evidence="13 14">
    <name type="scientific">Sulfobacillus thermosulfidooxidans</name>
    <dbReference type="NCBI Taxonomy" id="28034"/>
    <lineage>
        <taxon>Bacteria</taxon>
        <taxon>Bacillati</taxon>
        <taxon>Bacillota</taxon>
        <taxon>Clostridia</taxon>
        <taxon>Eubacteriales</taxon>
        <taxon>Clostridiales Family XVII. Incertae Sedis</taxon>
        <taxon>Sulfobacillus</taxon>
    </lineage>
</organism>
<dbReference type="GO" id="GO:0005975">
    <property type="term" value="P:carbohydrate metabolic process"/>
    <property type="evidence" value="ECO:0007669"/>
    <property type="project" value="InterPro"/>
</dbReference>
<keyword evidence="5 10" id="KW-0133">Cell shape</keyword>
<feature type="binding site" evidence="10">
    <location>
        <position position="124"/>
    </location>
    <ligand>
        <name>UDP-N-acetyl-alpha-D-glucosamine</name>
        <dbReference type="ChEBI" id="CHEBI:57705"/>
    </ligand>
</feature>
<dbReference type="PANTHER" id="PTHR21015">
    <property type="entry name" value="UDP-N-ACETYLGLUCOSAMINE--N-ACETYLMURAMYL-(PENTAPEPTIDE) PYROPHOSPHORYL-UNDECAPRENOL N-ACETYLGLUCOSAMINE TRANSFERASE 1"/>
    <property type="match status" value="1"/>
</dbReference>
<comment type="subcellular location">
    <subcellularLocation>
        <location evidence="10">Cell membrane</location>
        <topology evidence="10">Peripheral membrane protein</topology>
        <orientation evidence="10">Cytoplasmic side</orientation>
    </subcellularLocation>
</comment>
<comment type="pathway">
    <text evidence="10">Cell wall biogenesis; peptidoglycan biosynthesis.</text>
</comment>
<dbReference type="SUPFAM" id="SSF53756">
    <property type="entry name" value="UDP-Glycosyltransferase/glycogen phosphorylase"/>
    <property type="match status" value="1"/>
</dbReference>
<evidence type="ECO:0000256" key="7">
    <source>
        <dbReference type="ARBA" id="ARBA00023136"/>
    </source>
</evidence>
<reference evidence="13 14" key="1">
    <citation type="journal article" date="2014" name="BMC Genomics">
        <title>Comparison of environmental and isolate Sulfobacillus genomes reveals diverse carbon, sulfur, nitrogen, and hydrogen metabolisms.</title>
        <authorList>
            <person name="Justice N.B."/>
            <person name="Norman A."/>
            <person name="Brown C.T."/>
            <person name="Singh A."/>
            <person name="Thomas B.C."/>
            <person name="Banfield J.F."/>
        </authorList>
    </citation>
    <scope>NUCLEOTIDE SEQUENCE [LARGE SCALE GENOMIC DNA]</scope>
    <source>
        <strain evidence="13">AMDSBA5</strain>
    </source>
</reference>
<evidence type="ECO:0000256" key="8">
    <source>
        <dbReference type="ARBA" id="ARBA00023306"/>
    </source>
</evidence>
<keyword evidence="2 10" id="KW-0132">Cell division</keyword>
<comment type="similarity">
    <text evidence="10">Belongs to the glycosyltransferase 28 family. MurG subfamily.</text>
</comment>
<dbReference type="InterPro" id="IPR004276">
    <property type="entry name" value="GlycoTrans_28_N"/>
</dbReference>
<dbReference type="GO" id="GO:0005886">
    <property type="term" value="C:plasma membrane"/>
    <property type="evidence" value="ECO:0007669"/>
    <property type="project" value="UniProtKB-SubCell"/>
</dbReference>
<comment type="caution">
    <text evidence="10">Lacks conserved residue(s) required for the propagation of feature annotation.</text>
</comment>
<feature type="binding site" evidence="10">
    <location>
        <begin position="10"/>
        <end position="12"/>
    </location>
    <ligand>
        <name>UDP-N-acetyl-alpha-D-glucosamine</name>
        <dbReference type="ChEBI" id="CHEBI:57705"/>
    </ligand>
</feature>
<evidence type="ECO:0000256" key="3">
    <source>
        <dbReference type="ARBA" id="ARBA00022676"/>
    </source>
</evidence>
<dbReference type="CDD" id="cd03785">
    <property type="entry name" value="GT28_MurG"/>
    <property type="match status" value="1"/>
</dbReference>
<dbReference type="GO" id="GO:0051991">
    <property type="term" value="F:UDP-N-acetyl-D-glucosamine:N-acetylmuramoyl-L-alanyl-D-glutamyl-meso-2,6-diaminopimelyl-D-alanyl-D-alanine-diphosphoundecaprenol 4-beta-N-acetylglucosaminlytransferase activity"/>
    <property type="evidence" value="ECO:0007669"/>
    <property type="project" value="RHEA"/>
</dbReference>
<evidence type="ECO:0000256" key="9">
    <source>
        <dbReference type="ARBA" id="ARBA00023316"/>
    </source>
</evidence>
<evidence type="ECO:0000256" key="10">
    <source>
        <dbReference type="HAMAP-Rule" id="MF_00033"/>
    </source>
</evidence>
<dbReference type="AlphaFoldDB" id="A0A2T2X679"/>
<feature type="binding site" evidence="10">
    <location>
        <position position="298"/>
    </location>
    <ligand>
        <name>UDP-N-acetyl-alpha-D-glucosamine</name>
        <dbReference type="ChEBI" id="CHEBI:57705"/>
    </ligand>
</feature>
<evidence type="ECO:0000256" key="6">
    <source>
        <dbReference type="ARBA" id="ARBA00022984"/>
    </source>
</evidence>
<protein>
    <recommendedName>
        <fullName evidence="10">UDP-N-acetylglucosamine--N-acetylmuramyl-(pentapeptide) pyrophosphoryl-undecaprenol N-acetylglucosamine transferase</fullName>
        <ecNumber evidence="10">2.4.1.227</ecNumber>
    </recommendedName>
    <alternativeName>
        <fullName evidence="10">Undecaprenyl-PP-MurNAc-pentapeptide-UDPGlcNAc GlcNAc transferase</fullName>
    </alternativeName>
</protein>
<dbReference type="GO" id="GO:0051301">
    <property type="term" value="P:cell division"/>
    <property type="evidence" value="ECO:0007669"/>
    <property type="project" value="UniProtKB-KW"/>
</dbReference>
<feature type="domain" description="Glycosyltransferase family 28 N-terminal" evidence="11">
    <location>
        <begin position="4"/>
        <end position="142"/>
    </location>
</feature>
<evidence type="ECO:0000256" key="1">
    <source>
        <dbReference type="ARBA" id="ARBA00022475"/>
    </source>
</evidence>
<gene>
    <name evidence="10 13" type="primary">murG</name>
    <name evidence="13" type="ORF">C7B47_01495</name>
</gene>
<dbReference type="EMBL" id="PXYX01000001">
    <property type="protein sequence ID" value="PSR30011.1"/>
    <property type="molecule type" value="Genomic_DNA"/>
</dbReference>
<dbReference type="HAMAP" id="MF_00033">
    <property type="entry name" value="MurG"/>
    <property type="match status" value="1"/>
</dbReference>
<keyword evidence="1 10" id="KW-1003">Cell membrane</keyword>
<comment type="function">
    <text evidence="10">Cell wall formation. Catalyzes the transfer of a GlcNAc subunit on undecaprenyl-pyrophosphoryl-MurNAc-pentapeptide (lipid intermediate I) to form undecaprenyl-pyrophosphoryl-MurNAc-(pentapeptide)GlcNAc (lipid intermediate II).</text>
</comment>
<dbReference type="EC" id="2.4.1.227" evidence="10"/>
<dbReference type="GO" id="GO:0008360">
    <property type="term" value="P:regulation of cell shape"/>
    <property type="evidence" value="ECO:0007669"/>
    <property type="project" value="UniProtKB-KW"/>
</dbReference>
<sequence>MRLIIAGGGSGGHIYPAIAIVKSVRDLVGSLDVLYIGTNHGLERDLVPRQNIPFATIHAKGLLVKGLNGKMQGIWAALRGLLEAMAHIRRFKPDVVVGTGGYVSGPVGLAAVLMGVPLVLQEQNVWPGFTNRTLGPRAKRVIVPFEEAKKYFRAGTSFAVIPNPVVITVEQDRAALRQEMDIAADQVVILATGGSQGAEAINRFWLQFLPRFQEHPEWVLLWATGRRYYTGIMEQLNQIPTWNPKQVRVFEYFYEIQKFYRISDIFLGRAGAMTIADCTAFGLPSILVPSPHVSEDHQTKNAQVIANRQAGILIPEPDLLKRGETELIAILKDRDRRGKMASAALAIYDPLASEKIARTILEAHER</sequence>
<dbReference type="Proteomes" id="UP000242705">
    <property type="component" value="Unassembled WGS sequence"/>
</dbReference>
<dbReference type="GO" id="GO:0009252">
    <property type="term" value="P:peptidoglycan biosynthetic process"/>
    <property type="evidence" value="ECO:0007669"/>
    <property type="project" value="UniProtKB-UniRule"/>
</dbReference>
<evidence type="ECO:0000313" key="13">
    <source>
        <dbReference type="EMBL" id="PSR30011.1"/>
    </source>
</evidence>
<dbReference type="InterPro" id="IPR006009">
    <property type="entry name" value="GlcNAc_MurG"/>
</dbReference>
<keyword evidence="4 10" id="KW-0808">Transferase</keyword>
<evidence type="ECO:0000313" key="14">
    <source>
        <dbReference type="Proteomes" id="UP000242705"/>
    </source>
</evidence>
<proteinExistence type="inferred from homology"/>
<keyword evidence="9 10" id="KW-0961">Cell wall biogenesis/degradation</keyword>
<accession>A0A2T2X679</accession>
<comment type="catalytic activity">
    <reaction evidence="10">
        <text>di-trans,octa-cis-undecaprenyl diphospho-N-acetyl-alpha-D-muramoyl-L-alanyl-D-glutamyl-meso-2,6-diaminopimeloyl-D-alanyl-D-alanine + UDP-N-acetyl-alpha-D-glucosamine = di-trans,octa-cis-undecaprenyl diphospho-[N-acetyl-alpha-D-glucosaminyl-(1-&gt;4)]-N-acetyl-alpha-D-muramoyl-L-alanyl-D-glutamyl-meso-2,6-diaminopimeloyl-D-alanyl-D-alanine + UDP + H(+)</text>
        <dbReference type="Rhea" id="RHEA:31227"/>
        <dbReference type="ChEBI" id="CHEBI:15378"/>
        <dbReference type="ChEBI" id="CHEBI:57705"/>
        <dbReference type="ChEBI" id="CHEBI:58223"/>
        <dbReference type="ChEBI" id="CHEBI:61387"/>
        <dbReference type="ChEBI" id="CHEBI:61388"/>
        <dbReference type="EC" id="2.4.1.227"/>
    </reaction>
</comment>
<comment type="caution">
    <text evidence="13">The sequence shown here is derived from an EMBL/GenBank/DDBJ whole genome shotgun (WGS) entry which is preliminary data.</text>
</comment>
<keyword evidence="7 10" id="KW-0472">Membrane</keyword>
<dbReference type="Pfam" id="PF03033">
    <property type="entry name" value="Glyco_transf_28"/>
    <property type="match status" value="1"/>
</dbReference>
<keyword evidence="6 10" id="KW-0573">Peptidoglycan synthesis</keyword>
<evidence type="ECO:0000259" key="11">
    <source>
        <dbReference type="Pfam" id="PF03033"/>
    </source>
</evidence>
<evidence type="ECO:0000256" key="2">
    <source>
        <dbReference type="ARBA" id="ARBA00022618"/>
    </source>
</evidence>
<dbReference type="NCBIfam" id="TIGR01133">
    <property type="entry name" value="murG"/>
    <property type="match status" value="1"/>
</dbReference>
<keyword evidence="8 10" id="KW-0131">Cell cycle</keyword>
<keyword evidence="3 10" id="KW-0328">Glycosyltransferase</keyword>
<evidence type="ECO:0000256" key="4">
    <source>
        <dbReference type="ARBA" id="ARBA00022679"/>
    </source>
</evidence>
<dbReference type="Pfam" id="PF04101">
    <property type="entry name" value="Glyco_tran_28_C"/>
    <property type="match status" value="1"/>
</dbReference>
<dbReference type="GO" id="GO:0071555">
    <property type="term" value="P:cell wall organization"/>
    <property type="evidence" value="ECO:0007669"/>
    <property type="project" value="UniProtKB-KW"/>
</dbReference>
<dbReference type="UniPathway" id="UPA00219"/>
<dbReference type="Gene3D" id="3.40.50.2000">
    <property type="entry name" value="Glycogen Phosphorylase B"/>
    <property type="match status" value="2"/>
</dbReference>
<evidence type="ECO:0000256" key="5">
    <source>
        <dbReference type="ARBA" id="ARBA00022960"/>
    </source>
</evidence>
<feature type="domain" description="Glycosyl transferase family 28 C-terminal" evidence="12">
    <location>
        <begin position="188"/>
        <end position="343"/>
    </location>
</feature>